<evidence type="ECO:0000259" key="12">
    <source>
        <dbReference type="PROSITE" id="PS50885"/>
    </source>
</evidence>
<dbReference type="GO" id="GO:0006935">
    <property type="term" value="P:chemotaxis"/>
    <property type="evidence" value="ECO:0007669"/>
    <property type="project" value="UniProtKB-KW"/>
</dbReference>
<reference evidence="13" key="1">
    <citation type="submission" date="2021-01" db="EMBL/GenBank/DDBJ databases">
        <title>Genome public.</title>
        <authorList>
            <person name="Liu C."/>
            <person name="Sun Q."/>
        </authorList>
    </citation>
    <scope>NUCLEOTIDE SEQUENCE</scope>
    <source>
        <strain evidence="13">YIM B02565</strain>
    </source>
</reference>
<dbReference type="Gene3D" id="1.10.287.950">
    <property type="entry name" value="Methyl-accepting chemotaxis protein"/>
    <property type="match status" value="1"/>
</dbReference>
<dbReference type="InterPro" id="IPR004089">
    <property type="entry name" value="MCPsignal_dom"/>
</dbReference>
<dbReference type="CDD" id="cd12912">
    <property type="entry name" value="PDC2_MCP_like"/>
    <property type="match status" value="1"/>
</dbReference>
<keyword evidence="2" id="KW-1003">Cell membrane</keyword>
<dbReference type="PANTHER" id="PTHR32089:SF112">
    <property type="entry name" value="LYSOZYME-LIKE PROTEIN-RELATED"/>
    <property type="match status" value="1"/>
</dbReference>
<keyword evidence="7 9" id="KW-0807">Transducer</keyword>
<comment type="similarity">
    <text evidence="8">Belongs to the methyl-accepting chemotaxis (MCP) protein family.</text>
</comment>
<dbReference type="PROSITE" id="PS50885">
    <property type="entry name" value="HAMP"/>
    <property type="match status" value="1"/>
</dbReference>
<dbReference type="SUPFAM" id="SSF58104">
    <property type="entry name" value="Methyl-accepting chemotaxis protein (MCP) signaling domain"/>
    <property type="match status" value="1"/>
</dbReference>
<proteinExistence type="inferred from homology"/>
<evidence type="ECO:0000256" key="6">
    <source>
        <dbReference type="ARBA" id="ARBA00023136"/>
    </source>
</evidence>
<keyword evidence="5 10" id="KW-1133">Transmembrane helix</keyword>
<dbReference type="GO" id="GO:0005886">
    <property type="term" value="C:plasma membrane"/>
    <property type="evidence" value="ECO:0007669"/>
    <property type="project" value="UniProtKB-SubCell"/>
</dbReference>
<dbReference type="Proteomes" id="UP000623681">
    <property type="component" value="Unassembled WGS sequence"/>
</dbReference>
<dbReference type="SMART" id="SM00283">
    <property type="entry name" value="MA"/>
    <property type="match status" value="1"/>
</dbReference>
<dbReference type="Gene3D" id="6.10.340.10">
    <property type="match status" value="1"/>
</dbReference>
<feature type="transmembrane region" description="Helical" evidence="10">
    <location>
        <begin position="21"/>
        <end position="42"/>
    </location>
</feature>
<dbReference type="Pfam" id="PF02743">
    <property type="entry name" value="dCache_1"/>
    <property type="match status" value="1"/>
</dbReference>
<dbReference type="GO" id="GO:0004888">
    <property type="term" value="F:transmembrane signaling receptor activity"/>
    <property type="evidence" value="ECO:0007669"/>
    <property type="project" value="InterPro"/>
</dbReference>
<comment type="subcellular location">
    <subcellularLocation>
        <location evidence="1">Cell membrane</location>
        <topology evidence="1">Multi-pass membrane protein</topology>
    </subcellularLocation>
</comment>
<feature type="transmembrane region" description="Helical" evidence="10">
    <location>
        <begin position="286"/>
        <end position="306"/>
    </location>
</feature>
<evidence type="ECO:0000256" key="3">
    <source>
        <dbReference type="ARBA" id="ARBA00022500"/>
    </source>
</evidence>
<accession>A0A937FG06</accession>
<evidence type="ECO:0000313" key="13">
    <source>
        <dbReference type="EMBL" id="MBL4931237.1"/>
    </source>
</evidence>
<organism evidence="13 14">
    <name type="scientific">Clostridium paridis</name>
    <dbReference type="NCBI Taxonomy" id="2803863"/>
    <lineage>
        <taxon>Bacteria</taxon>
        <taxon>Bacillati</taxon>
        <taxon>Bacillota</taxon>
        <taxon>Clostridia</taxon>
        <taxon>Eubacteriales</taxon>
        <taxon>Clostridiaceae</taxon>
        <taxon>Clostridium</taxon>
    </lineage>
</organism>
<dbReference type="InterPro" id="IPR033479">
    <property type="entry name" value="dCache_1"/>
</dbReference>
<comment type="caution">
    <text evidence="13">The sequence shown here is derived from an EMBL/GenBank/DDBJ whole genome shotgun (WGS) entry which is preliminary data.</text>
</comment>
<evidence type="ECO:0000256" key="5">
    <source>
        <dbReference type="ARBA" id="ARBA00022989"/>
    </source>
</evidence>
<dbReference type="Pfam" id="PF00015">
    <property type="entry name" value="MCPsignal"/>
    <property type="match status" value="1"/>
</dbReference>
<dbReference type="SMART" id="SM00304">
    <property type="entry name" value="HAMP"/>
    <property type="match status" value="1"/>
</dbReference>
<dbReference type="PRINTS" id="PR00260">
    <property type="entry name" value="CHEMTRNSDUCR"/>
</dbReference>
<evidence type="ECO:0000256" key="8">
    <source>
        <dbReference type="ARBA" id="ARBA00029447"/>
    </source>
</evidence>
<dbReference type="InterPro" id="IPR003660">
    <property type="entry name" value="HAMP_dom"/>
</dbReference>
<dbReference type="Gene3D" id="3.30.450.20">
    <property type="entry name" value="PAS domain"/>
    <property type="match status" value="1"/>
</dbReference>
<dbReference type="InterPro" id="IPR029151">
    <property type="entry name" value="Sensor-like_sf"/>
</dbReference>
<evidence type="ECO:0000256" key="1">
    <source>
        <dbReference type="ARBA" id="ARBA00004651"/>
    </source>
</evidence>
<evidence type="ECO:0000313" key="14">
    <source>
        <dbReference type="Proteomes" id="UP000623681"/>
    </source>
</evidence>
<dbReference type="PANTHER" id="PTHR32089">
    <property type="entry name" value="METHYL-ACCEPTING CHEMOTAXIS PROTEIN MCPB"/>
    <property type="match status" value="1"/>
</dbReference>
<dbReference type="CDD" id="cd06225">
    <property type="entry name" value="HAMP"/>
    <property type="match status" value="1"/>
</dbReference>
<dbReference type="Pfam" id="PF00672">
    <property type="entry name" value="HAMP"/>
    <property type="match status" value="1"/>
</dbReference>
<dbReference type="CDD" id="cd12914">
    <property type="entry name" value="PDC1_DGC_like"/>
    <property type="match status" value="1"/>
</dbReference>
<gene>
    <name evidence="13" type="ORF">JK634_05430</name>
</gene>
<dbReference type="EMBL" id="JAESWA010000019">
    <property type="protein sequence ID" value="MBL4931237.1"/>
    <property type="molecule type" value="Genomic_DNA"/>
</dbReference>
<dbReference type="PROSITE" id="PS50111">
    <property type="entry name" value="CHEMOTAXIS_TRANSDUC_2"/>
    <property type="match status" value="1"/>
</dbReference>
<dbReference type="AlphaFoldDB" id="A0A937FG06"/>
<evidence type="ECO:0000256" key="7">
    <source>
        <dbReference type="ARBA" id="ARBA00023224"/>
    </source>
</evidence>
<evidence type="ECO:0000256" key="2">
    <source>
        <dbReference type="ARBA" id="ARBA00022475"/>
    </source>
</evidence>
<keyword evidence="6 10" id="KW-0472">Membrane</keyword>
<keyword evidence="3" id="KW-0145">Chemotaxis</keyword>
<feature type="domain" description="Methyl-accepting transducer" evidence="11">
    <location>
        <begin position="385"/>
        <end position="642"/>
    </location>
</feature>
<evidence type="ECO:0000259" key="11">
    <source>
        <dbReference type="PROSITE" id="PS50111"/>
    </source>
</evidence>
<keyword evidence="14" id="KW-1185">Reference proteome</keyword>
<evidence type="ECO:0000256" key="4">
    <source>
        <dbReference type="ARBA" id="ARBA00022692"/>
    </source>
</evidence>
<protein>
    <submittedName>
        <fullName evidence="13">Methyl-accepting chemotaxis protein</fullName>
    </submittedName>
</protein>
<dbReference type="RefSeq" id="WP_202766624.1">
    <property type="nucleotide sequence ID" value="NZ_JAESWA010000019.1"/>
</dbReference>
<sequence length="671" mass="72382">MEGKKSKINVNVNVKEQSFRLKITLLIIALALIPLIASNGYLGVKNVMEVKSNVSDTQLMNTDLITGQSNAVLEKIQGVVNIVANSESVQSMDFDKADAYVKEMLKENSILSDVGIVGPNGMQVYNSLGKDKLGDRSDRDYFKAGMNGQAGFSDVLVSKSTNKPIVVCYAPIKKDNKVIGVLNANMSLDKFSDIVTDAMKGHDGQAYIVDKTGKVIAHKDKTLVEKMSDYSKLLPVQNVIKKQQGTVEYDNNGTKLLASYIPIDIANWGLVVEMDSAAANKGVTSLIWTIVSIVFFILLLAIYVSYKLAQYITNPLVNIKKKISLAAGGNLKDAPIDGKILDRNDEFGQIAKGFNEMVDSISGLIKEIKDSNDVIVSSSDALSKTTAQVATATDEVANAVEEISKTAEDQARQTESGAAKVNELAENIELVGTATTEMKNISVNAQTTSDKGLQTVDVLIEKTKENNKATKEVSLTIDDVNDSANKIGAIIEAIGQIAEQTNLLALNAAIEAARAGEAGKGFAVVAEEVRTLSEQSSESANEISALIYEVQKQAKTAVDMMRSAEKVVSEQNEAVKETGELFKKISSLIQELTSKMNEIDRYSNIMDSRKDEIVNVITNIAAASEESAASTQEVAASTEEQLSAMEEIEANTSSLSALAKKLEEAIDKFNI</sequence>
<dbReference type="InterPro" id="IPR004090">
    <property type="entry name" value="Chemotax_Me-accpt_rcpt"/>
</dbReference>
<dbReference type="CDD" id="cd11386">
    <property type="entry name" value="MCP_signal"/>
    <property type="match status" value="1"/>
</dbReference>
<name>A0A937FG06_9CLOT</name>
<keyword evidence="4 10" id="KW-0812">Transmembrane</keyword>
<dbReference type="SUPFAM" id="SSF103190">
    <property type="entry name" value="Sensory domain-like"/>
    <property type="match status" value="1"/>
</dbReference>
<feature type="domain" description="HAMP" evidence="12">
    <location>
        <begin position="310"/>
        <end position="366"/>
    </location>
</feature>
<evidence type="ECO:0000256" key="9">
    <source>
        <dbReference type="PROSITE-ProRule" id="PRU00284"/>
    </source>
</evidence>
<evidence type="ECO:0000256" key="10">
    <source>
        <dbReference type="SAM" id="Phobius"/>
    </source>
</evidence>
<dbReference type="GO" id="GO:0007165">
    <property type="term" value="P:signal transduction"/>
    <property type="evidence" value="ECO:0007669"/>
    <property type="project" value="UniProtKB-KW"/>
</dbReference>